<dbReference type="EMBL" id="SMKX01000011">
    <property type="protein sequence ID" value="TDD61798.1"/>
    <property type="molecule type" value="Genomic_DNA"/>
</dbReference>
<keyword evidence="6" id="KW-1185">Reference proteome</keyword>
<feature type="region of interest" description="Disordered" evidence="3">
    <location>
        <begin position="331"/>
        <end position="356"/>
    </location>
</feature>
<dbReference type="Proteomes" id="UP000295124">
    <property type="component" value="Unassembled WGS sequence"/>
</dbReference>
<dbReference type="Gene3D" id="2.60.40.10">
    <property type="entry name" value="Immunoglobulins"/>
    <property type="match status" value="1"/>
</dbReference>
<feature type="compositionally biased region" description="Pro residues" evidence="3">
    <location>
        <begin position="406"/>
        <end position="423"/>
    </location>
</feature>
<feature type="compositionally biased region" description="Pro residues" evidence="3">
    <location>
        <begin position="463"/>
        <end position="485"/>
    </location>
</feature>
<dbReference type="Pfam" id="PF00041">
    <property type="entry name" value="fn3"/>
    <property type="match status" value="1"/>
</dbReference>
<reference evidence="5 6" key="1">
    <citation type="submission" date="2019-03" db="EMBL/GenBank/DDBJ databases">
        <title>Draft genome sequences of novel Actinobacteria.</title>
        <authorList>
            <person name="Sahin N."/>
            <person name="Ay H."/>
            <person name="Saygin H."/>
        </authorList>
    </citation>
    <scope>NUCLEOTIDE SEQUENCE [LARGE SCALE GENOMIC DNA]</scope>
    <source>
        <strain evidence="5 6">JCM 13523</strain>
    </source>
</reference>
<dbReference type="RefSeq" id="WP_132166210.1">
    <property type="nucleotide sequence ID" value="NZ_SMKX01000011.1"/>
</dbReference>
<accession>A0A4R4ZRX9</accession>
<dbReference type="SMART" id="SM00060">
    <property type="entry name" value="FN3"/>
    <property type="match status" value="1"/>
</dbReference>
<keyword evidence="1" id="KW-0326">Glycosidase</keyword>
<dbReference type="PRINTS" id="PR01217">
    <property type="entry name" value="PRICHEXTENSN"/>
</dbReference>
<dbReference type="InterPro" id="IPR003961">
    <property type="entry name" value="FN3_dom"/>
</dbReference>
<dbReference type="CDD" id="cd00063">
    <property type="entry name" value="FN3"/>
    <property type="match status" value="1"/>
</dbReference>
<dbReference type="PROSITE" id="PS50853">
    <property type="entry name" value="FN3"/>
    <property type="match status" value="1"/>
</dbReference>
<evidence type="ECO:0000313" key="5">
    <source>
        <dbReference type="EMBL" id="TDD61798.1"/>
    </source>
</evidence>
<organism evidence="5 6">
    <name type="scientific">Kribbella antibiotica</name>
    <dbReference type="NCBI Taxonomy" id="190195"/>
    <lineage>
        <taxon>Bacteria</taxon>
        <taxon>Bacillati</taxon>
        <taxon>Actinomycetota</taxon>
        <taxon>Actinomycetes</taxon>
        <taxon>Propionibacteriales</taxon>
        <taxon>Kribbellaceae</taxon>
        <taxon>Kribbella</taxon>
    </lineage>
</organism>
<evidence type="ECO:0000259" key="4">
    <source>
        <dbReference type="PROSITE" id="PS50853"/>
    </source>
</evidence>
<gene>
    <name evidence="5" type="ORF">E1263_06285</name>
</gene>
<keyword evidence="2" id="KW-0119">Carbohydrate metabolism</keyword>
<evidence type="ECO:0000256" key="3">
    <source>
        <dbReference type="SAM" id="MobiDB-lite"/>
    </source>
</evidence>
<keyword evidence="2" id="KW-0624">Polysaccharide degradation</keyword>
<protein>
    <submittedName>
        <fullName evidence="5">Fibronectin type III domain-containing protein</fullName>
    </submittedName>
</protein>
<dbReference type="SUPFAM" id="SSF63829">
    <property type="entry name" value="Calcium-dependent phosphotriesterase"/>
    <property type="match status" value="1"/>
</dbReference>
<dbReference type="InterPro" id="IPR036116">
    <property type="entry name" value="FN3_sf"/>
</dbReference>
<comment type="caution">
    <text evidence="5">The sequence shown here is derived from an EMBL/GenBank/DDBJ whole genome shotgun (WGS) entry which is preliminary data.</text>
</comment>
<proteinExistence type="predicted"/>
<dbReference type="AlphaFoldDB" id="A0A4R4ZRX9"/>
<feature type="compositionally biased region" description="Basic and acidic residues" evidence="3">
    <location>
        <begin position="440"/>
        <end position="452"/>
    </location>
</feature>
<sequence length="675" mass="70734">MQLDQLKAIIRRRKAVNDDGSTQWRSRATLAGVVALCVTATTLAVTTAGADTSGQKFLQSGHLIYNSTIGAVFHIDGGSKRADGSVGIPGLPPGTQAVQTDTKGYVLSRGNISAFEKSTLHVEEPKPAPSNETPVGLAAAGVAYSVYQNAGSIVRLGPTDLVLPGKDGLGRPVITPDGTLWVQRSLSGELCQLPATAGGLTCPAQLERGTVGSLSVVGDRVVFVDTMAGEIRTVSSSGFGRPLAIPGLALAPDAIVVPNDVNGRIAIVEPDKSRLRLVDTVAITGGTATGPAAVERELPAGKFTQVASSGQNLALVDEAGTKLVTLDADGKQKDSKLIPQPTFKPSKDDRPLLTRGADQRLYVDSVGGEQALVVDRDGSVSEPVPASGPTTKPTPSATPTTKPTIVPTPPTTPRPPVTDPSIPPRRTTDPGGTKTAPPPRKVDPPRHTEEPRQPVNPPRTTQKPPPPPKPTQKPPSKPKPPPPIVATPAAAPISLRAVGGNGKVSLTWKRPSLNGGTFLSYRVSRVNDSGPDTTTSARYTSTGLDDGKRYTFQVRTVTRGSNGKTLIGAAATVSATTGAGAAPSIRISRGPKYTGDYKPCENRDYCYYIHIVARGFKPNTTYTFTGHTLNYGILHSDSLKVGPDGSLTVNKFYNDDEGGTVWVTVGDQESNKVKW</sequence>
<feature type="region of interest" description="Disordered" evidence="3">
    <location>
        <begin position="374"/>
        <end position="487"/>
    </location>
</feature>
<dbReference type="GO" id="GO:0000272">
    <property type="term" value="P:polysaccharide catabolic process"/>
    <property type="evidence" value="ECO:0007669"/>
    <property type="project" value="UniProtKB-KW"/>
</dbReference>
<feature type="compositionally biased region" description="Low complexity" evidence="3">
    <location>
        <begin position="385"/>
        <end position="405"/>
    </location>
</feature>
<evidence type="ECO:0000256" key="2">
    <source>
        <dbReference type="ARBA" id="ARBA00023326"/>
    </source>
</evidence>
<dbReference type="InterPro" id="IPR013783">
    <property type="entry name" value="Ig-like_fold"/>
</dbReference>
<dbReference type="OrthoDB" id="3405767at2"/>
<dbReference type="SUPFAM" id="SSF49265">
    <property type="entry name" value="Fibronectin type III"/>
    <property type="match status" value="1"/>
</dbReference>
<keyword evidence="1" id="KW-0378">Hydrolase</keyword>
<feature type="domain" description="Fibronectin type-III" evidence="4">
    <location>
        <begin position="489"/>
        <end position="576"/>
    </location>
</feature>
<evidence type="ECO:0000313" key="6">
    <source>
        <dbReference type="Proteomes" id="UP000295124"/>
    </source>
</evidence>
<dbReference type="GO" id="GO:0016798">
    <property type="term" value="F:hydrolase activity, acting on glycosyl bonds"/>
    <property type="evidence" value="ECO:0007669"/>
    <property type="project" value="UniProtKB-KW"/>
</dbReference>
<name>A0A4R4ZRX9_9ACTN</name>
<evidence type="ECO:0000256" key="1">
    <source>
        <dbReference type="ARBA" id="ARBA00023295"/>
    </source>
</evidence>